<organism evidence="11 12">
    <name type="scientific">Pyrenophora seminiperda CCB06</name>
    <dbReference type="NCBI Taxonomy" id="1302712"/>
    <lineage>
        <taxon>Eukaryota</taxon>
        <taxon>Fungi</taxon>
        <taxon>Dikarya</taxon>
        <taxon>Ascomycota</taxon>
        <taxon>Pezizomycotina</taxon>
        <taxon>Dothideomycetes</taxon>
        <taxon>Pleosporomycetidae</taxon>
        <taxon>Pleosporales</taxon>
        <taxon>Pleosporineae</taxon>
        <taxon>Pleosporaceae</taxon>
        <taxon>Pyrenophora</taxon>
    </lineage>
</organism>
<sequence length="708" mass="78042">MNSAHDLEDDLTRHIAGASVVFNTIGQVIKVCLPSDFSVACITGFEPETTPETLANILKALGFDAPVERIKILASTGQTPEAKALVKLEDPLFSSKLSRVLQATSSYLCATTVPINRAATNCRKVYISWYKSSRSVWLNFGNADVAKRVSEKFNSANYKVLGQHLIASEPKYSPTPSGVYGGRNPKAWTVVLNNVSPQAKKNDIEKAILALPDKPRHIEMGHMSYEASEAEVSVDIRLKLEEYGSLEAFFLAPFSSGKRIKASVWFHDEAEARSACHLNNKPLSILNGGNLTVALVRSVKIKVLSAIYSTLESTIGQKISQWKEKHIIFKVYQDSESRFTTMKLEGGDTVAVGTAREQLQKITNGEILTNTDEPLWIPSLNSHGSVFQAVKALEKELSVVIIVDKVKRQLRFYGPPEKLGTAARKVKDIFKNTQSTGYEIELSMEQFDWVLKGGFKIMQQTLGYGTPAFNVVTRRVNINGTEQQYRSALALINRKDDLRTAEQAGLALQGHCPICFCEAENPVITSCEHTYCLECFEENCKAAASAAGSETEIKCQGDEGGCLSIFGMEEVRALLSSSAFENILEASFEAHVKRNPMSFHYCPTPNCDYIYRCSTASNLQPTTCSKCLEPVCTTCHASHAPYTCAEYKDIASGGQEALEKLKKELNIKDCPKCSTPMEKTEGCNHMTCGYCGAHICWVCMAVFKAPRP</sequence>
<dbReference type="InterPro" id="IPR051628">
    <property type="entry name" value="LUBAC_E3_Ligases"/>
</dbReference>
<dbReference type="InterPro" id="IPR001841">
    <property type="entry name" value="Znf_RING"/>
</dbReference>
<evidence type="ECO:0000259" key="10">
    <source>
        <dbReference type="PROSITE" id="PS51873"/>
    </source>
</evidence>
<dbReference type="PANTHER" id="PTHR22770">
    <property type="entry name" value="UBIQUITIN CONJUGATING ENZYME 7 INTERACTING PROTEIN-RELATED"/>
    <property type="match status" value="1"/>
</dbReference>
<dbReference type="SUPFAM" id="SSF57850">
    <property type="entry name" value="RING/U-box"/>
    <property type="match status" value="2"/>
</dbReference>
<keyword evidence="3" id="KW-0479">Metal-binding</keyword>
<comment type="pathway">
    <text evidence="1">Protein modification; protein ubiquitination.</text>
</comment>
<evidence type="ECO:0000256" key="2">
    <source>
        <dbReference type="ARBA" id="ARBA00022679"/>
    </source>
</evidence>
<dbReference type="GO" id="GO:0043130">
    <property type="term" value="F:ubiquitin binding"/>
    <property type="evidence" value="ECO:0007669"/>
    <property type="project" value="TreeGrafter"/>
</dbReference>
<dbReference type="InterPro" id="IPR027370">
    <property type="entry name" value="Znf-RING_euk"/>
</dbReference>
<evidence type="ECO:0000259" key="9">
    <source>
        <dbReference type="PROSITE" id="PS50089"/>
    </source>
</evidence>
<evidence type="ECO:0000256" key="7">
    <source>
        <dbReference type="ARBA" id="ARBA00022833"/>
    </source>
</evidence>
<dbReference type="SMART" id="SM00647">
    <property type="entry name" value="IBR"/>
    <property type="match status" value="2"/>
</dbReference>
<evidence type="ECO:0000256" key="1">
    <source>
        <dbReference type="ARBA" id="ARBA00004906"/>
    </source>
</evidence>
<keyword evidence="4" id="KW-0677">Repeat</keyword>
<dbReference type="InterPro" id="IPR013083">
    <property type="entry name" value="Znf_RING/FYVE/PHD"/>
</dbReference>
<dbReference type="GO" id="GO:0043161">
    <property type="term" value="P:proteasome-mediated ubiquitin-dependent protein catabolic process"/>
    <property type="evidence" value="ECO:0007669"/>
    <property type="project" value="TreeGrafter"/>
</dbReference>
<dbReference type="GO" id="GO:0004842">
    <property type="term" value="F:ubiquitin-protein transferase activity"/>
    <property type="evidence" value="ECO:0007669"/>
    <property type="project" value="TreeGrafter"/>
</dbReference>
<feature type="domain" description="RING-type" evidence="9">
    <location>
        <begin position="512"/>
        <end position="559"/>
    </location>
</feature>
<dbReference type="Pfam" id="PF22191">
    <property type="entry name" value="IBR_1"/>
    <property type="match status" value="1"/>
</dbReference>
<reference evidence="11 12" key="1">
    <citation type="journal article" date="2014" name="PLoS ONE">
        <title>De novo Genome Assembly of the Fungal Plant Pathogen Pyrenophora semeniperda.</title>
        <authorList>
            <person name="Soliai M.M."/>
            <person name="Meyer S.E."/>
            <person name="Udall J.A."/>
            <person name="Elzinga D.E."/>
            <person name="Hermansen R.A."/>
            <person name="Bodily P.M."/>
            <person name="Hart A.A."/>
            <person name="Coleman C.E."/>
        </authorList>
    </citation>
    <scope>NUCLEOTIDE SEQUENCE [LARGE SCALE GENOMIC DNA]</scope>
    <source>
        <strain evidence="11 12">CCB06</strain>
        <tissue evidence="11">Mycelium</tissue>
    </source>
</reference>
<keyword evidence="2" id="KW-0808">Transferase</keyword>
<dbReference type="Gene3D" id="3.30.40.10">
    <property type="entry name" value="Zinc/RING finger domain, C3HC4 (zinc finger)"/>
    <property type="match status" value="1"/>
</dbReference>
<proteinExistence type="predicted"/>
<evidence type="ECO:0000256" key="5">
    <source>
        <dbReference type="ARBA" id="ARBA00022771"/>
    </source>
</evidence>
<keyword evidence="6" id="KW-0833">Ubl conjugation pathway</keyword>
<keyword evidence="7" id="KW-0862">Zinc</keyword>
<dbReference type="EMBL" id="KE747817">
    <property type="protein sequence ID" value="RMZ69247.1"/>
    <property type="molecule type" value="Genomic_DNA"/>
</dbReference>
<dbReference type="Pfam" id="PF01485">
    <property type="entry name" value="IBR"/>
    <property type="match status" value="1"/>
</dbReference>
<protein>
    <submittedName>
        <fullName evidence="11">Ariadne-2</fullName>
    </submittedName>
</protein>
<dbReference type="OrthoDB" id="10009520at2759"/>
<name>A0A3M7M426_9PLEO</name>
<dbReference type="GO" id="GO:0008270">
    <property type="term" value="F:zinc ion binding"/>
    <property type="evidence" value="ECO:0007669"/>
    <property type="project" value="UniProtKB-KW"/>
</dbReference>
<keyword evidence="5 8" id="KW-0863">Zinc-finger</keyword>
<dbReference type="PROSITE" id="PS51873">
    <property type="entry name" value="TRIAD"/>
    <property type="match status" value="1"/>
</dbReference>
<accession>A0A3M7M426</accession>
<dbReference type="GO" id="GO:0097039">
    <property type="term" value="P:protein linear polyubiquitination"/>
    <property type="evidence" value="ECO:0007669"/>
    <property type="project" value="TreeGrafter"/>
</dbReference>
<dbReference type="Gene3D" id="1.20.120.1750">
    <property type="match status" value="1"/>
</dbReference>
<dbReference type="InterPro" id="IPR044066">
    <property type="entry name" value="TRIAD_supradom"/>
</dbReference>
<gene>
    <name evidence="11" type="ORF">GMOD_00003188</name>
</gene>
<evidence type="ECO:0000256" key="8">
    <source>
        <dbReference type="PROSITE-ProRule" id="PRU00175"/>
    </source>
</evidence>
<evidence type="ECO:0000256" key="6">
    <source>
        <dbReference type="ARBA" id="ARBA00022786"/>
    </source>
</evidence>
<dbReference type="AlphaFoldDB" id="A0A3M7M426"/>
<dbReference type="PROSITE" id="PS50089">
    <property type="entry name" value="ZF_RING_2"/>
    <property type="match status" value="1"/>
</dbReference>
<feature type="domain" description="RING-type" evidence="10">
    <location>
        <begin position="508"/>
        <end position="708"/>
    </location>
</feature>
<dbReference type="CDD" id="cd20335">
    <property type="entry name" value="BRcat_RBR"/>
    <property type="match status" value="1"/>
</dbReference>
<dbReference type="Proteomes" id="UP000265663">
    <property type="component" value="Unassembled WGS sequence"/>
</dbReference>
<dbReference type="Pfam" id="PF13445">
    <property type="entry name" value="zf-RING_UBOX"/>
    <property type="match status" value="1"/>
</dbReference>
<dbReference type="GO" id="GO:0000151">
    <property type="term" value="C:ubiquitin ligase complex"/>
    <property type="evidence" value="ECO:0007669"/>
    <property type="project" value="TreeGrafter"/>
</dbReference>
<dbReference type="PANTHER" id="PTHR22770:SF13">
    <property type="entry name" value="RING-TYPE DOMAIN-CONTAINING PROTEIN"/>
    <property type="match status" value="1"/>
</dbReference>
<evidence type="ECO:0000313" key="11">
    <source>
        <dbReference type="EMBL" id="RMZ69247.1"/>
    </source>
</evidence>
<dbReference type="CDD" id="cd16449">
    <property type="entry name" value="RING-HC"/>
    <property type="match status" value="1"/>
</dbReference>
<evidence type="ECO:0000313" key="12">
    <source>
        <dbReference type="Proteomes" id="UP000265663"/>
    </source>
</evidence>
<keyword evidence="12" id="KW-1185">Reference proteome</keyword>
<evidence type="ECO:0000256" key="3">
    <source>
        <dbReference type="ARBA" id="ARBA00022723"/>
    </source>
</evidence>
<evidence type="ECO:0000256" key="4">
    <source>
        <dbReference type="ARBA" id="ARBA00022737"/>
    </source>
</evidence>
<dbReference type="InterPro" id="IPR002867">
    <property type="entry name" value="IBR_dom"/>
</dbReference>